<protein>
    <recommendedName>
        <fullName evidence="3">DNA polymerase</fullName>
        <ecNumber evidence="2">2.7.7.7</ecNumber>
    </recommendedName>
</protein>
<evidence type="ECO:0000313" key="13">
    <source>
        <dbReference type="EMBL" id="QHT29585.1"/>
    </source>
</evidence>
<dbReference type="PRINTS" id="PR00379">
    <property type="entry name" value="INTEIN"/>
</dbReference>
<dbReference type="InterPro" id="IPR036844">
    <property type="entry name" value="Hint_dom_sf"/>
</dbReference>
<dbReference type="Gene3D" id="3.90.1600.10">
    <property type="entry name" value="Palm domain of DNA polymerase"/>
    <property type="match status" value="2"/>
</dbReference>
<dbReference type="NCBIfam" id="TIGR01443">
    <property type="entry name" value="intein_Cterm"/>
    <property type="match status" value="1"/>
</dbReference>
<dbReference type="Pfam" id="PF00136">
    <property type="entry name" value="DNA_pol_B"/>
    <property type="match status" value="3"/>
</dbReference>
<keyword evidence="4" id="KW-0808">Transferase</keyword>
<dbReference type="PROSITE" id="PS50819">
    <property type="entry name" value="INTEIN_ENDONUCLEASE"/>
    <property type="match status" value="2"/>
</dbReference>
<dbReference type="GO" id="GO:0016539">
    <property type="term" value="P:intein-mediated protein splicing"/>
    <property type="evidence" value="ECO:0007669"/>
    <property type="project" value="InterPro"/>
</dbReference>
<dbReference type="CDD" id="cd00081">
    <property type="entry name" value="Hint"/>
    <property type="match status" value="3"/>
</dbReference>
<evidence type="ECO:0000256" key="4">
    <source>
        <dbReference type="ARBA" id="ARBA00022679"/>
    </source>
</evidence>
<keyword evidence="9" id="KW-0238">DNA-binding</keyword>
<dbReference type="InterPro" id="IPR042087">
    <property type="entry name" value="DNA_pol_B_thumb"/>
</dbReference>
<sequence length="1788" mass="205383">MEKDKFFSYSWHIDEHETECTVIRIYGLNEKNENTCVVVKDFTPYVYIELPDTIEWDVSKAQLVANKIDSLLYRETTDKSGRTGALFDHRPIVKQLMFKKRLYYAKLSKNGDRRLFPYLFCSFAHKEDIKQLGYKIRRPILFNGIGSFTLKIHEDNASPILQLTSLRKLPTAGWISFIGKRVSDDDKVSRCKHEYNVKWKNLVPIDSDEMARPLIMGYDIEVNSSIPSAMPKSHRPDDKVFQISCVFARQGAKEETYEKYILTLGVPDFDFLEDVIVDMYDTEHDLLLGFTRLMQEKQPNVIIGYNIFGFDIPYMIDRAKQLFCIYDFDRQGLDKYGHASERVIKWSSSAYKNQSFQFLDAEGRIFVDLLPLVKRDYKMSNYKLKTIAAHFLKGQTKDPLDPKGIFKCYRLGMKGGRKGERALGIVSKYCLAQGTQVSGIHGTVSIERLVESKNQLLSWDGTKDQIIISEQANFYDNGIRRCIKLELLDGRTITCTPDHKIADKNGNWIEAGDISVGTYIKIGPELPETQLETGNMIFARLLGYILTDGHIGKERCNFYVGNLLDAQNIINDIEKICGIRPNINKNGNCWVITAPSLLGIEIRAVANITIGNRTEGAHGLPNTTEWNEYMIKEFLGGLFGGDGWSTSLRAKSTFTSIGLTQSRKTRIAVVEYMEIVSKLLERFGISSSSRITVRGELFIGSLVIKVEHNEKFMKCIGYRYCYHKTIRTSVSVMYYRFRNRVIAGYKILYNKIKQLTSRGFSIQKAYNQFINEIEYPPKYGTVKCWMRTGFPIGRPDQASREFPKADKFIEMIGATDLFHGDAYHTYSMTKEQTFLPTLYMPIISVSDVGEKHVYDIEVRDTHSFLANGIVVHNCVQDSLLVVKLFETLTTWVALCEMSKVTNVPIFALYTQGQQLKVFSQVYKKCTHENTVVERNGYIPGANDHYVGATVFPPIPGVYDKVIPFDFSSLYPTTIIAHNISWDTLVPVDSDIPDSKCHVMIWYDHLGCSHDPKEIRKVELNKIIKEKDEKIKELRRLRDLKSNKNRKEEFKIAIDEELDATKPFREERSNLQKSKPKHKMCCERRFRWLKEPMGVLPEILTHLLDTRKATKKIMKGVYGKLKELDVNDEKYDLTKTYHEVLDKRQLALKVSANSVPADTPIPCKINGKFVYRTIEELSCGNWTVDKDGNELCSPMDGLEVWSDIGFTKVKYVFRHKAMSQIKRINTHTGCVDCTEDHSLLLPSGEEVKPCDVKIGDSLLHMETPLPNDSPKTPLYMNLTDQDICEYTLKSKNEEMAFVHGLFFAEGTCQKLPDYIFHSYFLIRQAFFMGYCAGNGNRSIVIKDGIGAAGLMYLARSIGYKVSVSSDNGMYRLHCCLKFVNETDIKKITIRQDQKHYVYDIETESHHFAAGVGNMIVHNSAYGAMGVQRGYLPLMPGAMSTTYKGRLAVQLAADSIQKDHKGKLIYGDTDSNYISFPHLSTAKECWDHAVKVANEVTKLYPSPMNLAFEEKIYWRFFIITKKRYMSLACESDGVIETNKDGTPKINKKGVLLQRRDNCNFIRKVYAKVIMDVFNQVDRDIVLYDVIQEINNLCAHYYGTDQFIITKSIGDIGDLQPEEKTDEKGKLCWYVGDYKVKILPTDEKKREHQYQLKKCNTPKEYYLKCMGAHVQLAERMRRRGQLVAPGSRLEYVITTNGGHAAKQYEKVESADYFAKHSLSLEIDYMYYLKQLSNPLDQVLNIMYDKDDGNKYKFKRNFVLEQYKYRLKVRTKMLNELKALFAPKIKFLSANK</sequence>
<dbReference type="GO" id="GO:0000166">
    <property type="term" value="F:nucleotide binding"/>
    <property type="evidence" value="ECO:0007669"/>
    <property type="project" value="InterPro"/>
</dbReference>
<dbReference type="InterPro" id="IPR050240">
    <property type="entry name" value="DNA_pol_type-B"/>
</dbReference>
<accession>A0A6C0EQL8</accession>
<feature type="domain" description="DOD-type homing endonuclease" evidence="12">
    <location>
        <begin position="541"/>
        <end position="685"/>
    </location>
</feature>
<dbReference type="InterPro" id="IPR004860">
    <property type="entry name" value="LAGLIDADG_dom"/>
</dbReference>
<evidence type="ECO:0000256" key="2">
    <source>
        <dbReference type="ARBA" id="ARBA00012417"/>
    </source>
</evidence>
<dbReference type="InterPro" id="IPR012337">
    <property type="entry name" value="RNaseH-like_sf"/>
</dbReference>
<comment type="similarity">
    <text evidence="1">Belongs to the DNA polymerase type-B family.</text>
</comment>
<dbReference type="PROSITE" id="PS50818">
    <property type="entry name" value="INTEIN_C_TER"/>
    <property type="match status" value="2"/>
</dbReference>
<dbReference type="GO" id="GO:0004519">
    <property type="term" value="F:endonuclease activity"/>
    <property type="evidence" value="ECO:0007669"/>
    <property type="project" value="InterPro"/>
</dbReference>
<dbReference type="PRINTS" id="PR00106">
    <property type="entry name" value="DNAPOLB"/>
</dbReference>
<evidence type="ECO:0000256" key="1">
    <source>
        <dbReference type="ARBA" id="ARBA00005755"/>
    </source>
</evidence>
<dbReference type="Gene3D" id="2.170.16.10">
    <property type="entry name" value="Hedgehog/Intein (Hint) domain"/>
    <property type="match status" value="3"/>
</dbReference>
<reference evidence="13" key="1">
    <citation type="journal article" date="2020" name="Nature">
        <title>Giant virus diversity and host interactions through global metagenomics.</title>
        <authorList>
            <person name="Schulz F."/>
            <person name="Roux S."/>
            <person name="Paez-Espino D."/>
            <person name="Jungbluth S."/>
            <person name="Walsh D.A."/>
            <person name="Denef V.J."/>
            <person name="McMahon K.D."/>
            <person name="Konstantinidis K.T."/>
            <person name="Eloe-Fadrosh E.A."/>
            <person name="Kyrpides N.C."/>
            <person name="Woyke T."/>
        </authorList>
    </citation>
    <scope>NUCLEOTIDE SEQUENCE</scope>
    <source>
        <strain evidence="13">GVMAG-M-3300005589-24</strain>
    </source>
</reference>
<name>A0A6C0EQL8_9ZZZZ</name>
<dbReference type="Gene3D" id="3.30.420.10">
    <property type="entry name" value="Ribonuclease H-like superfamily/Ribonuclease H"/>
    <property type="match status" value="1"/>
</dbReference>
<keyword evidence="5" id="KW-0548">Nucleotidyltransferase</keyword>
<keyword evidence="8" id="KW-0651">Protein splicing</keyword>
<dbReference type="Pfam" id="PF03104">
    <property type="entry name" value="DNA_pol_B_exo1"/>
    <property type="match status" value="1"/>
</dbReference>
<dbReference type="Pfam" id="PF14528">
    <property type="entry name" value="LAGLIDADG_3"/>
    <property type="match status" value="1"/>
</dbReference>
<evidence type="ECO:0000256" key="9">
    <source>
        <dbReference type="ARBA" id="ARBA00023125"/>
    </source>
</evidence>
<evidence type="ECO:0000256" key="6">
    <source>
        <dbReference type="ARBA" id="ARBA00022813"/>
    </source>
</evidence>
<dbReference type="InterPro" id="IPR003586">
    <property type="entry name" value="Hint_dom_C"/>
</dbReference>
<dbReference type="Pfam" id="PF14890">
    <property type="entry name" value="Intein_splicing"/>
    <property type="match status" value="1"/>
</dbReference>
<dbReference type="SMART" id="SM00306">
    <property type="entry name" value="HintN"/>
    <property type="match status" value="2"/>
</dbReference>
<dbReference type="InterPro" id="IPR027434">
    <property type="entry name" value="Homing_endonucl"/>
</dbReference>
<dbReference type="PROSITE" id="PS50817">
    <property type="entry name" value="INTEIN_N_TER"/>
    <property type="match status" value="1"/>
</dbReference>
<keyword evidence="7" id="KW-0239">DNA-directed DNA polymerase</keyword>
<dbReference type="Gene3D" id="3.10.28.10">
    <property type="entry name" value="Homing endonucleases"/>
    <property type="match status" value="1"/>
</dbReference>
<keyword evidence="11" id="KW-0175">Coiled coil</keyword>
<keyword evidence="6" id="KW-0068">Autocatalytic cleavage</keyword>
<dbReference type="EC" id="2.7.7.7" evidence="2"/>
<dbReference type="Gene3D" id="1.10.287.690">
    <property type="entry name" value="Helix hairpin bin"/>
    <property type="match status" value="1"/>
</dbReference>
<dbReference type="InterPro" id="IPR004042">
    <property type="entry name" value="Intein_endonuc_central"/>
</dbReference>
<evidence type="ECO:0000256" key="11">
    <source>
        <dbReference type="SAM" id="Coils"/>
    </source>
</evidence>
<dbReference type="GO" id="GO:0045004">
    <property type="term" value="P:DNA replication proofreading"/>
    <property type="evidence" value="ECO:0007669"/>
    <property type="project" value="TreeGrafter"/>
</dbReference>
<evidence type="ECO:0000256" key="8">
    <source>
        <dbReference type="ARBA" id="ARBA00023000"/>
    </source>
</evidence>
<dbReference type="InterPro" id="IPR043502">
    <property type="entry name" value="DNA/RNA_pol_sf"/>
</dbReference>
<dbReference type="GO" id="GO:0008296">
    <property type="term" value="F:3'-5'-DNA exonuclease activity"/>
    <property type="evidence" value="ECO:0007669"/>
    <property type="project" value="TreeGrafter"/>
</dbReference>
<evidence type="ECO:0000256" key="3">
    <source>
        <dbReference type="ARBA" id="ARBA00015749"/>
    </source>
</evidence>
<dbReference type="InterPro" id="IPR023211">
    <property type="entry name" value="DNA_pol_palm_dom_sf"/>
</dbReference>
<dbReference type="InterPro" id="IPR006172">
    <property type="entry name" value="DNA-dir_DNA_pol_B"/>
</dbReference>
<dbReference type="GO" id="GO:0043625">
    <property type="term" value="C:delta DNA polymerase complex"/>
    <property type="evidence" value="ECO:0007669"/>
    <property type="project" value="TreeGrafter"/>
</dbReference>
<dbReference type="Gene3D" id="2.40.50.730">
    <property type="match status" value="1"/>
</dbReference>
<comment type="catalytic activity">
    <reaction evidence="10">
        <text>DNA(n) + a 2'-deoxyribonucleoside 5'-triphosphate = DNA(n+1) + diphosphate</text>
        <dbReference type="Rhea" id="RHEA:22508"/>
        <dbReference type="Rhea" id="RHEA-COMP:17339"/>
        <dbReference type="Rhea" id="RHEA-COMP:17340"/>
        <dbReference type="ChEBI" id="CHEBI:33019"/>
        <dbReference type="ChEBI" id="CHEBI:61560"/>
        <dbReference type="ChEBI" id="CHEBI:173112"/>
        <dbReference type="EC" id="2.7.7.7"/>
    </reaction>
</comment>
<dbReference type="InterPro" id="IPR006134">
    <property type="entry name" value="DNA-dir_DNA_pol_B_multi_dom"/>
</dbReference>
<dbReference type="GO" id="GO:0006297">
    <property type="term" value="P:nucleotide-excision repair, DNA gap filling"/>
    <property type="evidence" value="ECO:0007669"/>
    <property type="project" value="TreeGrafter"/>
</dbReference>
<feature type="domain" description="DOD-type homing endonuclease" evidence="12">
    <location>
        <begin position="1297"/>
        <end position="1358"/>
    </location>
</feature>
<dbReference type="SUPFAM" id="SSF55608">
    <property type="entry name" value="Homing endonucleases"/>
    <property type="match status" value="1"/>
</dbReference>
<dbReference type="Gene3D" id="1.10.132.60">
    <property type="entry name" value="DNA polymerase family B, C-terminal domain"/>
    <property type="match status" value="1"/>
</dbReference>
<dbReference type="GO" id="GO:0003677">
    <property type="term" value="F:DNA binding"/>
    <property type="evidence" value="ECO:0007669"/>
    <property type="project" value="UniProtKB-KW"/>
</dbReference>
<dbReference type="SMART" id="SM00305">
    <property type="entry name" value="HintC"/>
    <property type="match status" value="2"/>
</dbReference>
<dbReference type="PANTHER" id="PTHR10322">
    <property type="entry name" value="DNA POLYMERASE CATALYTIC SUBUNIT"/>
    <property type="match status" value="1"/>
</dbReference>
<dbReference type="EMBL" id="MN738879">
    <property type="protein sequence ID" value="QHT29585.1"/>
    <property type="molecule type" value="Genomic_DNA"/>
</dbReference>
<dbReference type="GO" id="GO:0006287">
    <property type="term" value="P:base-excision repair, gap-filling"/>
    <property type="evidence" value="ECO:0007669"/>
    <property type="project" value="TreeGrafter"/>
</dbReference>
<dbReference type="PANTHER" id="PTHR10322:SF23">
    <property type="entry name" value="DNA POLYMERASE DELTA CATALYTIC SUBUNIT"/>
    <property type="match status" value="1"/>
</dbReference>
<dbReference type="InterPro" id="IPR006141">
    <property type="entry name" value="Intein_N"/>
</dbReference>
<dbReference type="SUPFAM" id="SSF56672">
    <property type="entry name" value="DNA/RNA polymerases"/>
    <property type="match status" value="1"/>
</dbReference>
<evidence type="ECO:0000259" key="12">
    <source>
        <dbReference type="PROSITE" id="PS50819"/>
    </source>
</evidence>
<dbReference type="InterPro" id="IPR006142">
    <property type="entry name" value="INTEIN"/>
</dbReference>
<dbReference type="SUPFAM" id="SSF51294">
    <property type="entry name" value="Hedgehog/intein (Hint) domain"/>
    <property type="match status" value="2"/>
</dbReference>
<dbReference type="InterPro" id="IPR036397">
    <property type="entry name" value="RNaseH_sf"/>
</dbReference>
<evidence type="ECO:0000256" key="5">
    <source>
        <dbReference type="ARBA" id="ARBA00022695"/>
    </source>
</evidence>
<proteinExistence type="inferred from homology"/>
<dbReference type="SUPFAM" id="SSF53098">
    <property type="entry name" value="Ribonuclease H-like"/>
    <property type="match status" value="1"/>
</dbReference>
<dbReference type="GO" id="GO:0003887">
    <property type="term" value="F:DNA-directed DNA polymerase activity"/>
    <property type="evidence" value="ECO:0007669"/>
    <property type="project" value="UniProtKB-KW"/>
</dbReference>
<dbReference type="SMART" id="SM00486">
    <property type="entry name" value="POLBc"/>
    <property type="match status" value="1"/>
</dbReference>
<dbReference type="InterPro" id="IPR006133">
    <property type="entry name" value="DNA-dir_DNA_pol_B_exonuc"/>
</dbReference>
<evidence type="ECO:0000256" key="10">
    <source>
        <dbReference type="ARBA" id="ARBA00049244"/>
    </source>
</evidence>
<dbReference type="InterPro" id="IPR030934">
    <property type="entry name" value="Intein_C"/>
</dbReference>
<dbReference type="InterPro" id="IPR003587">
    <property type="entry name" value="Hint_dom_N"/>
</dbReference>
<evidence type="ECO:0000256" key="7">
    <source>
        <dbReference type="ARBA" id="ARBA00022932"/>
    </source>
</evidence>
<feature type="coiled-coil region" evidence="11">
    <location>
        <begin position="1016"/>
        <end position="1046"/>
    </location>
</feature>
<organism evidence="13">
    <name type="scientific">viral metagenome</name>
    <dbReference type="NCBI Taxonomy" id="1070528"/>
    <lineage>
        <taxon>unclassified sequences</taxon>
        <taxon>metagenomes</taxon>
        <taxon>organismal metagenomes</taxon>
    </lineage>
</organism>